<reference evidence="4" key="1">
    <citation type="submission" date="2017-04" db="EMBL/GenBank/DDBJ databases">
        <authorList>
            <person name="Varghese N."/>
            <person name="Submissions S."/>
        </authorList>
    </citation>
    <scope>NUCLEOTIDE SEQUENCE [LARGE SCALE GENOMIC DNA]</scope>
    <source>
        <strain evidence="4">DSM 44073</strain>
    </source>
</reference>
<sequence length="684" mass="75559">MSADQQEPALTWVTPSHHAFVEQAIALGDTHRQTLGMLPHEVYHEAARKRCLLVALQGRTVAAYALIRLPRREVSLTHLCVSRAARGRGLAQMLLGEVSETYSDRLGIRAKCRDDYGLDPTWRRLGFTARAKTSGRGLDQAPMTVWWRDHGHPDLFTAHEQPTAVLAAPDVEILLDLHRRRDEKTAERSLVLEAQHLTGILELVVTSAISRCQDNHGGSQSLSTIASTRKQRRGHPDEAQRWHDIIDAELNKSRSLVEDIDVWQVAEAVAASLPIYLTWKEEVIEQVGPVVRELTGLRIFAPSYVITHLQAIADTVAYQPQAWHGSSCTSVRAGDDVEDHVHAFTNNADTDGSRLREQLRQLASASTPCWLIRSEQGQPLALYATEVDASRLFVPLLRLNESNLLAATVAQQLLWTLRLQAREAGASFLSIEDSSLPDIMEEACDFQGLLRNGAKRVGVVVDHAGSAAAVSARANSALLNAGLPEFGRLPGNLAAEVAAQYERLWWPAKLTDSQLPCFVVPIQPTWSSELLGEPAPMTPRPIQLALGREQVYYRRPGNNRLTVPGRIVWYQSQHPRLGPARFIGVSSIDSIHLDTPEALHEAFGHFGVFSLDDITTIAERTGKAQAVQVSNTELFTSPISRRTYDKLAIEHGGPKSFQSPVPISSALFTEIYQAGMPSSTMIFD</sequence>
<feature type="region of interest" description="Disordered" evidence="1">
    <location>
        <begin position="219"/>
        <end position="238"/>
    </location>
</feature>
<proteinExistence type="predicted"/>
<evidence type="ECO:0000256" key="1">
    <source>
        <dbReference type="SAM" id="MobiDB-lite"/>
    </source>
</evidence>
<dbReference type="eggNOG" id="COG0456">
    <property type="taxonomic scope" value="Bacteria"/>
</dbReference>
<evidence type="ECO:0000313" key="3">
    <source>
        <dbReference type="EMBL" id="SMD24480.1"/>
    </source>
</evidence>
<feature type="domain" description="N-acetyltransferase" evidence="2">
    <location>
        <begin position="14"/>
        <end position="148"/>
    </location>
</feature>
<dbReference type="EMBL" id="FWYC01000022">
    <property type="protein sequence ID" value="SMD24480.1"/>
    <property type="molecule type" value="Genomic_DNA"/>
</dbReference>
<gene>
    <name evidence="3" type="ORF">SAMN05660733_07730</name>
</gene>
<dbReference type="Proteomes" id="UP000192840">
    <property type="component" value="Unassembled WGS sequence"/>
</dbReference>
<accession>A0A1W2FRD7</accession>
<dbReference type="Pfam" id="PF13673">
    <property type="entry name" value="Acetyltransf_10"/>
    <property type="match status" value="1"/>
</dbReference>
<dbReference type="GO" id="GO:0016747">
    <property type="term" value="F:acyltransferase activity, transferring groups other than amino-acyl groups"/>
    <property type="evidence" value="ECO:0007669"/>
    <property type="project" value="InterPro"/>
</dbReference>
<feature type="compositionally biased region" description="Polar residues" evidence="1">
    <location>
        <begin position="219"/>
        <end position="228"/>
    </location>
</feature>
<dbReference type="InterPro" id="IPR000182">
    <property type="entry name" value="GNAT_dom"/>
</dbReference>
<organism evidence="3 4">
    <name type="scientific">Lentzea albidocapillata</name>
    <dbReference type="NCBI Taxonomy" id="40571"/>
    <lineage>
        <taxon>Bacteria</taxon>
        <taxon>Bacillati</taxon>
        <taxon>Actinomycetota</taxon>
        <taxon>Actinomycetes</taxon>
        <taxon>Pseudonocardiales</taxon>
        <taxon>Pseudonocardiaceae</taxon>
        <taxon>Lentzea</taxon>
    </lineage>
</organism>
<keyword evidence="3" id="KW-0808">Transferase</keyword>
<dbReference type="OrthoDB" id="226313at2"/>
<dbReference type="PROSITE" id="PS51186">
    <property type="entry name" value="GNAT"/>
    <property type="match status" value="1"/>
</dbReference>
<keyword evidence="4" id="KW-1185">Reference proteome</keyword>
<dbReference type="AlphaFoldDB" id="A0A1W2FRD7"/>
<dbReference type="STRING" id="40571.SAMN05660733_07730"/>
<dbReference type="RefSeq" id="WP_030480740.1">
    <property type="nucleotide sequence ID" value="NZ_FWYC01000022.1"/>
</dbReference>
<protein>
    <submittedName>
        <fullName evidence="3">Acetyltransferase (GNAT) domain-containing protein</fullName>
    </submittedName>
</protein>
<name>A0A1W2FRD7_9PSEU</name>
<evidence type="ECO:0000259" key="2">
    <source>
        <dbReference type="PROSITE" id="PS51186"/>
    </source>
</evidence>
<dbReference type="CDD" id="cd04301">
    <property type="entry name" value="NAT_SF"/>
    <property type="match status" value="1"/>
</dbReference>
<dbReference type="InterPro" id="IPR016181">
    <property type="entry name" value="Acyl_CoA_acyltransferase"/>
</dbReference>
<dbReference type="Gene3D" id="3.40.630.30">
    <property type="match status" value="1"/>
</dbReference>
<dbReference type="SUPFAM" id="SSF55729">
    <property type="entry name" value="Acyl-CoA N-acyltransferases (Nat)"/>
    <property type="match status" value="1"/>
</dbReference>
<evidence type="ECO:0000313" key="4">
    <source>
        <dbReference type="Proteomes" id="UP000192840"/>
    </source>
</evidence>